<dbReference type="OrthoDB" id="3174863at2"/>
<dbReference type="Gene3D" id="1.10.3480.10">
    <property type="entry name" value="TorD-like"/>
    <property type="match status" value="1"/>
</dbReference>
<dbReference type="InterPro" id="IPR020945">
    <property type="entry name" value="DMSO/NO3_reduct_chaperone"/>
</dbReference>
<dbReference type="RefSeq" id="WP_005764720.1">
    <property type="nucleotide sequence ID" value="NZ_GG704813.1"/>
</dbReference>
<sequence length="199" mass="23230">MEMTLISNLGRILGSLFYSAPTSKQNLPLLSFFKLGDWQADCVFLSRETTQQIQEYFSEFELEQLEEEYQRLFIGPHALAVAPWGSVYLDKEEVIFGDSLLAMRTFLQENGIEFTSDNHEPEDHFGLMLMLSAYLAEQYPDKLAFFWGEHFLTWGYRFLTLLQAQPKSFYVGLAILTEQFLLHYHRQLSVVVAEVQLYR</sequence>
<reference evidence="2 3" key="1">
    <citation type="submission" date="2009-10" db="EMBL/GenBank/DDBJ databases">
        <authorList>
            <person name="Muzny D."/>
            <person name="Qin X."/>
            <person name="Deng J."/>
            <person name="Jiang H."/>
            <person name="Liu Y."/>
            <person name="Qu J."/>
            <person name="Song X.-Z."/>
            <person name="Zhang L."/>
            <person name="Thornton R."/>
            <person name="Coyle M."/>
            <person name="Francisco L."/>
            <person name="Jackson L."/>
            <person name="Javaid M."/>
            <person name="Korchina V."/>
            <person name="Kovar C."/>
            <person name="Mata R."/>
            <person name="Mathew T."/>
            <person name="Ngo R."/>
            <person name="Nguyen L."/>
            <person name="Nguyen N."/>
            <person name="Okwuonu G."/>
            <person name="Ongeri F."/>
            <person name="Pham C."/>
            <person name="Simmons D."/>
            <person name="Wilczek-Boney K."/>
            <person name="Hale W."/>
            <person name="Jakkamsetti A."/>
            <person name="Pham P."/>
            <person name="Ruth R."/>
            <person name="San Lucas F."/>
            <person name="Warren J."/>
            <person name="Zhang J."/>
            <person name="Zhao Z."/>
            <person name="Zhou C."/>
            <person name="Zhu D."/>
            <person name="Lee S."/>
            <person name="Bess C."/>
            <person name="Blankenburg K."/>
            <person name="Forbes L."/>
            <person name="Fu Q."/>
            <person name="Gubbala S."/>
            <person name="Hirani K."/>
            <person name="Jayaseelan J.C."/>
            <person name="Lara F."/>
            <person name="Munidasa M."/>
            <person name="Palculict T."/>
            <person name="Patil S."/>
            <person name="Pu L.-L."/>
            <person name="Saada N."/>
            <person name="Tang L."/>
            <person name="Weissenberger G."/>
            <person name="Zhu Y."/>
            <person name="Hemphill L."/>
            <person name="Shang Y."/>
            <person name="Youmans B."/>
            <person name="Ayvaz T."/>
            <person name="Ross M."/>
            <person name="Santibanez J."/>
            <person name="Aqrawi P."/>
            <person name="Gross S."/>
            <person name="Joshi V."/>
            <person name="Fowler G."/>
            <person name="Nazareth L."/>
            <person name="Reid J."/>
            <person name="Worley K."/>
            <person name="Petrosino J."/>
            <person name="Highlander S."/>
            <person name="Gibbs R."/>
        </authorList>
    </citation>
    <scope>NUCLEOTIDE SEQUENCE [LARGE SCALE GENOMIC DNA]</scope>
    <source>
        <strain evidence="2 3">ATCC 43325</strain>
    </source>
</reference>
<evidence type="ECO:0000256" key="1">
    <source>
        <dbReference type="ARBA" id="ARBA00023186"/>
    </source>
</evidence>
<dbReference type="Pfam" id="PF02613">
    <property type="entry name" value="Nitrate_red_del"/>
    <property type="match status" value="1"/>
</dbReference>
<protein>
    <submittedName>
        <fullName evidence="2">Cytoplasmic chaperone TorD</fullName>
    </submittedName>
</protein>
<evidence type="ECO:0000313" key="2">
    <source>
        <dbReference type="EMBL" id="EEX50281.1"/>
    </source>
</evidence>
<keyword evidence="3" id="KW-1185">Reference proteome</keyword>
<dbReference type="InterPro" id="IPR036411">
    <property type="entry name" value="TorD-like_sf"/>
</dbReference>
<dbReference type="NCBIfam" id="NF008632">
    <property type="entry name" value="PRK11621.1"/>
    <property type="match status" value="1"/>
</dbReference>
<dbReference type="SUPFAM" id="SSF89155">
    <property type="entry name" value="TorD-like"/>
    <property type="match status" value="1"/>
</dbReference>
<dbReference type="PIRSF" id="PIRSF004690">
    <property type="entry name" value="DmsD"/>
    <property type="match status" value="1"/>
</dbReference>
<dbReference type="InterPro" id="IPR050289">
    <property type="entry name" value="TorD/DmsD_chaperones"/>
</dbReference>
<name>C9PQ54_9PAST</name>
<dbReference type="STRING" id="667128.HMPREF0621_1128"/>
<evidence type="ECO:0000313" key="3">
    <source>
        <dbReference type="Proteomes" id="UP000005519"/>
    </source>
</evidence>
<dbReference type="EMBL" id="ACZR01000012">
    <property type="protein sequence ID" value="EEX50281.1"/>
    <property type="molecule type" value="Genomic_DNA"/>
</dbReference>
<proteinExistence type="predicted"/>
<dbReference type="PANTHER" id="PTHR34227:SF13">
    <property type="entry name" value="TAT PROOFREADING CHAPERONE DMSD-RELATED"/>
    <property type="match status" value="1"/>
</dbReference>
<dbReference type="HOGENOM" id="CLU_077650_7_1_6"/>
<dbReference type="PANTHER" id="PTHR34227">
    <property type="entry name" value="CHAPERONE PROTEIN YCDY"/>
    <property type="match status" value="1"/>
</dbReference>
<comment type="caution">
    <text evidence="2">The sequence shown here is derived from an EMBL/GenBank/DDBJ whole genome shotgun (WGS) entry which is preliminary data.</text>
</comment>
<dbReference type="AlphaFoldDB" id="C9PQ54"/>
<accession>C9PQ54</accession>
<keyword evidence="1" id="KW-0143">Chaperone</keyword>
<dbReference type="Proteomes" id="UP000005519">
    <property type="component" value="Unassembled WGS sequence"/>
</dbReference>
<gene>
    <name evidence="2" type="primary">dmsD</name>
    <name evidence="2" type="ORF">HMPREF0621_1128</name>
</gene>
<organism evidence="2 3">
    <name type="scientific">Pasteurella dagmatis ATCC 43325</name>
    <dbReference type="NCBI Taxonomy" id="667128"/>
    <lineage>
        <taxon>Bacteria</taxon>
        <taxon>Pseudomonadati</taxon>
        <taxon>Pseudomonadota</taxon>
        <taxon>Gammaproteobacteria</taxon>
        <taxon>Pasteurellales</taxon>
        <taxon>Pasteurellaceae</taxon>
        <taxon>Pasteurella</taxon>
    </lineage>
</organism>
<dbReference type="InterPro" id="IPR026269">
    <property type="entry name" value="DmsD-type"/>
</dbReference>